<dbReference type="Gene3D" id="3.40.50.150">
    <property type="entry name" value="Vaccinia Virus protein VP39"/>
    <property type="match status" value="1"/>
</dbReference>
<reference evidence="4 5" key="1">
    <citation type="submission" date="2016-02" db="EMBL/GenBank/DDBJ databases">
        <title>Genome analysis of coral dinoflagellate symbionts highlights evolutionary adaptations to a symbiotic lifestyle.</title>
        <authorList>
            <person name="Aranda M."/>
            <person name="Li Y."/>
            <person name="Liew Y.J."/>
            <person name="Baumgarten S."/>
            <person name="Simakov O."/>
            <person name="Wilson M."/>
            <person name="Piel J."/>
            <person name="Ashoor H."/>
            <person name="Bougouffa S."/>
            <person name="Bajic V.B."/>
            <person name="Ryu T."/>
            <person name="Ravasi T."/>
            <person name="Bayer T."/>
            <person name="Micklem G."/>
            <person name="Kim H."/>
            <person name="Bhak J."/>
            <person name="Lajeunesse T.C."/>
            <person name="Voolstra C.R."/>
        </authorList>
    </citation>
    <scope>NUCLEOTIDE SEQUENCE [LARGE SCALE GENOMIC DNA]</scope>
    <source>
        <strain evidence="4 5">CCMP2467</strain>
    </source>
</reference>
<dbReference type="Pfam" id="PF00145">
    <property type="entry name" value="DNA_methylase"/>
    <property type="match status" value="1"/>
</dbReference>
<evidence type="ECO:0000256" key="3">
    <source>
        <dbReference type="SAM" id="MobiDB-lite"/>
    </source>
</evidence>
<accession>A0A1Q9DU16</accession>
<dbReference type="GO" id="GO:0008168">
    <property type="term" value="F:methyltransferase activity"/>
    <property type="evidence" value="ECO:0007669"/>
    <property type="project" value="UniProtKB-KW"/>
</dbReference>
<evidence type="ECO:0000313" key="5">
    <source>
        <dbReference type="Proteomes" id="UP000186817"/>
    </source>
</evidence>
<gene>
    <name evidence="4" type="primary">nlaXM</name>
    <name evidence="4" type="ORF">AK812_SmicGene18849</name>
</gene>
<feature type="region of interest" description="Disordered" evidence="3">
    <location>
        <begin position="332"/>
        <end position="351"/>
    </location>
</feature>
<dbReference type="PRINTS" id="PR00105">
    <property type="entry name" value="C5METTRFRASE"/>
</dbReference>
<name>A0A1Q9DU16_SYMMI</name>
<feature type="region of interest" description="Disordered" evidence="3">
    <location>
        <begin position="123"/>
        <end position="143"/>
    </location>
</feature>
<evidence type="ECO:0000256" key="1">
    <source>
        <dbReference type="ARBA" id="ARBA00022603"/>
    </source>
</evidence>
<sequence length="431" mass="46841">MAPIQRPDPVTGELRNVTLVTPPVSSGDRVVQPLTDYWRSAFSDKRQKLSSGGDSGYGEASVSSVAAVAVATPPPPTVPTDVYAEVHDQTMDATAPPPTVPTAIDPLEEQSLLAELETQIMSPAPSQREEGPMDDGGVGSGNDLTDDDNANHDSGLLSFDEMAQVKPVVACEITPFKQKFLQKHVLDCSSVVTFKGVCHMIKQTKPLCFILENVDSLESGTSSNDDDKEPSKSNLEMIMTWLNELGYGVTVEKLRSDDFGLPQRRSRLYFFGLRYNSDVLAEPADDILSKVGERLLLLHKKATDPECFMLPSDDNLLEEELRRLEDRLNKANTNAASASEKGEGMEPASAKGDKWRDIHSSMAEQSCCAHNPAADALMEHSAQKMAAGFSAPCITAAIISFLACMRFNTQSEDEELIAISERFAIPGSKSK</sequence>
<comment type="caution">
    <text evidence="4">The sequence shown here is derived from an EMBL/GenBank/DDBJ whole genome shotgun (WGS) entry which is preliminary data.</text>
</comment>
<evidence type="ECO:0000256" key="2">
    <source>
        <dbReference type="ARBA" id="ARBA00022679"/>
    </source>
</evidence>
<keyword evidence="1 4" id="KW-0489">Methyltransferase</keyword>
<dbReference type="SUPFAM" id="SSF53335">
    <property type="entry name" value="S-adenosyl-L-methionine-dependent methyltransferases"/>
    <property type="match status" value="1"/>
</dbReference>
<dbReference type="Proteomes" id="UP000186817">
    <property type="component" value="Unassembled WGS sequence"/>
</dbReference>
<dbReference type="GO" id="GO:0032259">
    <property type="term" value="P:methylation"/>
    <property type="evidence" value="ECO:0007669"/>
    <property type="project" value="UniProtKB-KW"/>
</dbReference>
<organism evidence="4 5">
    <name type="scientific">Symbiodinium microadriaticum</name>
    <name type="common">Dinoflagellate</name>
    <name type="synonym">Zooxanthella microadriatica</name>
    <dbReference type="NCBI Taxonomy" id="2951"/>
    <lineage>
        <taxon>Eukaryota</taxon>
        <taxon>Sar</taxon>
        <taxon>Alveolata</taxon>
        <taxon>Dinophyceae</taxon>
        <taxon>Suessiales</taxon>
        <taxon>Symbiodiniaceae</taxon>
        <taxon>Symbiodinium</taxon>
    </lineage>
</organism>
<dbReference type="InterPro" id="IPR001525">
    <property type="entry name" value="C5_MeTfrase"/>
</dbReference>
<evidence type="ECO:0000313" key="4">
    <source>
        <dbReference type="EMBL" id="OLP98675.1"/>
    </source>
</evidence>
<protein>
    <submittedName>
        <fullName evidence="4">Cytosine-specific methyltransferase NlaX</fullName>
    </submittedName>
</protein>
<dbReference type="InterPro" id="IPR029063">
    <property type="entry name" value="SAM-dependent_MTases_sf"/>
</dbReference>
<dbReference type="AlphaFoldDB" id="A0A1Q9DU16"/>
<dbReference type="OrthoDB" id="423816at2759"/>
<proteinExistence type="predicted"/>
<keyword evidence="2 4" id="KW-0808">Transferase</keyword>
<keyword evidence="5" id="KW-1185">Reference proteome</keyword>
<dbReference type="EMBL" id="LSRX01000389">
    <property type="protein sequence ID" value="OLP98675.1"/>
    <property type="molecule type" value="Genomic_DNA"/>
</dbReference>